<proteinExistence type="predicted"/>
<protein>
    <recommendedName>
        <fullName evidence="3">Lipocalin-like domain-containing protein</fullName>
    </recommendedName>
</protein>
<reference evidence="1 2" key="1">
    <citation type="submission" date="2018-11" db="EMBL/GenBank/DDBJ databases">
        <title>Chryseotalea sanarue gen. nov., sp., nov., a member of the family Cytophagaceae, isolated from a brackish lake in Hamamatsu Japan.</title>
        <authorList>
            <person name="Maejima Y."/>
            <person name="Iino T."/>
            <person name="Muraguchi Y."/>
            <person name="Fukuda K."/>
            <person name="Ohkuma M."/>
            <person name="Moriuchi R."/>
            <person name="Dohra H."/>
            <person name="Kimbara K."/>
            <person name="Shintani M."/>
        </authorList>
    </citation>
    <scope>NUCLEOTIDE SEQUENCE [LARGE SCALE GENOMIC DNA]</scope>
    <source>
        <strain evidence="1 2">Ys</strain>
    </source>
</reference>
<dbReference type="Proteomes" id="UP000288227">
    <property type="component" value="Unassembled WGS sequence"/>
</dbReference>
<gene>
    <name evidence="1" type="ORF">SanaruYs_17360</name>
</gene>
<keyword evidence="2" id="KW-1185">Reference proteome</keyword>
<evidence type="ECO:0000313" key="1">
    <source>
        <dbReference type="EMBL" id="GCC51511.1"/>
    </source>
</evidence>
<dbReference type="PROSITE" id="PS51257">
    <property type="entry name" value="PROKAR_LIPOPROTEIN"/>
    <property type="match status" value="1"/>
</dbReference>
<dbReference type="RefSeq" id="WP_127122171.1">
    <property type="nucleotide sequence ID" value="NZ_BHXQ01000003.1"/>
</dbReference>
<dbReference type="OrthoDB" id="980971at2"/>
<evidence type="ECO:0000313" key="2">
    <source>
        <dbReference type="Proteomes" id="UP000288227"/>
    </source>
</evidence>
<organism evidence="1 2">
    <name type="scientific">Chryseotalea sanaruensis</name>
    <dbReference type="NCBI Taxonomy" id="2482724"/>
    <lineage>
        <taxon>Bacteria</taxon>
        <taxon>Pseudomonadati</taxon>
        <taxon>Bacteroidota</taxon>
        <taxon>Cytophagia</taxon>
        <taxon>Cytophagales</taxon>
        <taxon>Chryseotaleaceae</taxon>
        <taxon>Chryseotalea</taxon>
    </lineage>
</organism>
<dbReference type="EMBL" id="BHXQ01000003">
    <property type="protein sequence ID" value="GCC51511.1"/>
    <property type="molecule type" value="Genomic_DNA"/>
</dbReference>
<sequence>MKFLRNIPLVLVLATVIIVSSCKPGDDPDPFEKVQLGKFAKTWTISSAKLGTTPRTDFSTLSLVLAGTFNASSPEGPYQYTVNGTRPNPSPWPASGSWSFADGEGAKTTIIRDSGTNEVQMSYVLSADAKTLTLNFTVAGTGWAGSRTNEVEGNWEFVFTTN</sequence>
<evidence type="ECO:0008006" key="3">
    <source>
        <dbReference type="Google" id="ProtNLM"/>
    </source>
</evidence>
<dbReference type="AlphaFoldDB" id="A0A401U9E7"/>
<comment type="caution">
    <text evidence="1">The sequence shown here is derived from an EMBL/GenBank/DDBJ whole genome shotgun (WGS) entry which is preliminary data.</text>
</comment>
<accession>A0A401U9E7</accession>
<name>A0A401U9E7_9BACT</name>